<reference evidence="2" key="1">
    <citation type="submission" date="2019-04" db="EMBL/GenBank/DDBJ databases">
        <title>Genome assembly of Zosterops borbonicus 15179.</title>
        <authorList>
            <person name="Leroy T."/>
            <person name="Anselmetti Y."/>
            <person name="Tilak M.-K."/>
            <person name="Nabholz B."/>
        </authorList>
    </citation>
    <scope>NUCLEOTIDE SEQUENCE</scope>
    <source>
        <strain evidence="2">HGM_15179</strain>
        <tissue evidence="2">Muscle</tissue>
    </source>
</reference>
<gene>
    <name evidence="2" type="ORF">HGM15179_001223</name>
    <name evidence="3" type="ORF">HGM15179_001224</name>
</gene>
<protein>
    <submittedName>
        <fullName evidence="2">Uncharacterized protein</fullName>
    </submittedName>
</protein>
<accession>A0A8K1LTZ0</accession>
<feature type="region of interest" description="Disordered" evidence="1">
    <location>
        <begin position="63"/>
        <end position="94"/>
    </location>
</feature>
<keyword evidence="4" id="KW-1185">Reference proteome</keyword>
<organism evidence="2 4">
    <name type="scientific">Zosterops borbonicus</name>
    <dbReference type="NCBI Taxonomy" id="364589"/>
    <lineage>
        <taxon>Eukaryota</taxon>
        <taxon>Metazoa</taxon>
        <taxon>Chordata</taxon>
        <taxon>Craniata</taxon>
        <taxon>Vertebrata</taxon>
        <taxon>Euteleostomi</taxon>
        <taxon>Archelosauria</taxon>
        <taxon>Archosauria</taxon>
        <taxon>Dinosauria</taxon>
        <taxon>Saurischia</taxon>
        <taxon>Theropoda</taxon>
        <taxon>Coelurosauria</taxon>
        <taxon>Aves</taxon>
        <taxon>Neognathae</taxon>
        <taxon>Neoaves</taxon>
        <taxon>Telluraves</taxon>
        <taxon>Australaves</taxon>
        <taxon>Passeriformes</taxon>
        <taxon>Sylvioidea</taxon>
        <taxon>Zosteropidae</taxon>
        <taxon>Zosterops</taxon>
    </lineage>
</organism>
<evidence type="ECO:0000256" key="1">
    <source>
        <dbReference type="SAM" id="MobiDB-lite"/>
    </source>
</evidence>
<evidence type="ECO:0000313" key="2">
    <source>
        <dbReference type="EMBL" id="TRZ25876.1"/>
    </source>
</evidence>
<feature type="compositionally biased region" description="Basic and acidic residues" evidence="1">
    <location>
        <begin position="79"/>
        <end position="94"/>
    </location>
</feature>
<evidence type="ECO:0000313" key="4">
    <source>
        <dbReference type="Proteomes" id="UP000796761"/>
    </source>
</evidence>
<dbReference type="EMBL" id="SWJQ01000020">
    <property type="protein sequence ID" value="TRZ25876.1"/>
    <property type="molecule type" value="Genomic_DNA"/>
</dbReference>
<dbReference type="AlphaFoldDB" id="A0A8K1LTZ0"/>
<name>A0A8K1LTZ0_9PASS</name>
<comment type="caution">
    <text evidence="2">The sequence shown here is derived from an EMBL/GenBank/DDBJ whole genome shotgun (WGS) entry which is preliminary data.</text>
</comment>
<evidence type="ECO:0000313" key="3">
    <source>
        <dbReference type="EMBL" id="TRZ25877.1"/>
    </source>
</evidence>
<feature type="region of interest" description="Disordered" evidence="1">
    <location>
        <begin position="1"/>
        <end position="25"/>
    </location>
</feature>
<sequence length="94" mass="10523">MGERRRGEESPELGPGRKGTGNDDEKQAFVCSCRELGFRVELVSVVWLERLWDGLRELGLFSLGERPGETSEPLPALKGDSEHPTRKDEIEARA</sequence>
<proteinExistence type="predicted"/>
<dbReference type="EMBL" id="SWJQ01000020">
    <property type="protein sequence ID" value="TRZ25877.1"/>
    <property type="molecule type" value="Genomic_DNA"/>
</dbReference>
<dbReference type="Proteomes" id="UP000796761">
    <property type="component" value="Unassembled WGS sequence"/>
</dbReference>